<keyword evidence="4 8" id="KW-0560">Oxidoreductase</keyword>
<dbReference type="SUPFAM" id="SSF51735">
    <property type="entry name" value="NAD(P)-binding Rossmann-fold domains"/>
    <property type="match status" value="1"/>
</dbReference>
<evidence type="ECO:0000313" key="13">
    <source>
        <dbReference type="EMBL" id="GII23529.1"/>
    </source>
</evidence>
<accession>A0A8J3TBZ7</accession>
<evidence type="ECO:0000256" key="5">
    <source>
        <dbReference type="ARBA" id="ARBA00023027"/>
    </source>
</evidence>
<reference evidence="13" key="1">
    <citation type="submission" date="2021-01" db="EMBL/GenBank/DDBJ databases">
        <title>Whole genome shotgun sequence of Planosporangium mesophilum NBRC 109066.</title>
        <authorList>
            <person name="Komaki H."/>
            <person name="Tamura T."/>
        </authorList>
    </citation>
    <scope>NUCLEOTIDE SEQUENCE</scope>
    <source>
        <strain evidence="13">NBRC 109066</strain>
    </source>
</reference>
<dbReference type="PANTHER" id="PTHR43750:SF3">
    <property type="entry name" value="UDP-GLUCOSE 6-DEHYDROGENASE TUAD"/>
    <property type="match status" value="1"/>
</dbReference>
<keyword evidence="5 8" id="KW-0520">NAD</keyword>
<feature type="binding site" evidence="10">
    <location>
        <begin position="174"/>
        <end position="177"/>
    </location>
    <ligand>
        <name>substrate</name>
    </ligand>
</feature>
<dbReference type="InterPro" id="IPR036291">
    <property type="entry name" value="NAD(P)-bd_dom_sf"/>
</dbReference>
<dbReference type="InterPro" id="IPR008927">
    <property type="entry name" value="6-PGluconate_DH-like_C_sf"/>
</dbReference>
<dbReference type="UniPathway" id="UPA00038">
    <property type="reaction ID" value="UER00491"/>
</dbReference>
<evidence type="ECO:0000256" key="8">
    <source>
        <dbReference type="PIRNR" id="PIRNR000124"/>
    </source>
</evidence>
<dbReference type="SMART" id="SM00984">
    <property type="entry name" value="UDPG_MGDP_dh_C"/>
    <property type="match status" value="1"/>
</dbReference>
<evidence type="ECO:0000256" key="3">
    <source>
        <dbReference type="ARBA" id="ARBA00012954"/>
    </source>
</evidence>
<proteinExistence type="inferred from homology"/>
<feature type="binding site" evidence="11">
    <location>
        <position position="294"/>
    </location>
    <ligand>
        <name>NAD(+)</name>
        <dbReference type="ChEBI" id="CHEBI:57540"/>
    </ligand>
</feature>
<evidence type="ECO:0000259" key="12">
    <source>
        <dbReference type="SMART" id="SM00984"/>
    </source>
</evidence>
<dbReference type="GO" id="GO:0006065">
    <property type="term" value="P:UDP-glucuronate biosynthetic process"/>
    <property type="evidence" value="ECO:0007669"/>
    <property type="project" value="UniProtKB-UniPathway"/>
</dbReference>
<feature type="binding site" evidence="10">
    <location>
        <position position="361"/>
    </location>
    <ligand>
        <name>substrate</name>
    </ligand>
</feature>
<comment type="catalytic activity">
    <reaction evidence="6 8">
        <text>UDP-alpha-D-glucose + 2 NAD(+) + H2O = UDP-alpha-D-glucuronate + 2 NADH + 3 H(+)</text>
        <dbReference type="Rhea" id="RHEA:23596"/>
        <dbReference type="ChEBI" id="CHEBI:15377"/>
        <dbReference type="ChEBI" id="CHEBI:15378"/>
        <dbReference type="ChEBI" id="CHEBI:57540"/>
        <dbReference type="ChEBI" id="CHEBI:57945"/>
        <dbReference type="ChEBI" id="CHEBI:58052"/>
        <dbReference type="ChEBI" id="CHEBI:58885"/>
        <dbReference type="EC" id="1.1.1.22"/>
    </reaction>
</comment>
<dbReference type="Gene3D" id="3.40.50.720">
    <property type="entry name" value="NAD(P)-binding Rossmann-like Domain"/>
    <property type="match status" value="2"/>
</dbReference>
<evidence type="ECO:0000256" key="10">
    <source>
        <dbReference type="PIRSR" id="PIRSR500134-2"/>
    </source>
</evidence>
<dbReference type="EMBL" id="BOON01000030">
    <property type="protein sequence ID" value="GII23529.1"/>
    <property type="molecule type" value="Genomic_DNA"/>
</dbReference>
<dbReference type="EC" id="1.1.1.22" evidence="3 8"/>
<feature type="binding site" evidence="11">
    <location>
        <position position="51"/>
    </location>
    <ligand>
        <name>NAD(+)</name>
        <dbReference type="ChEBI" id="CHEBI:57540"/>
    </ligand>
</feature>
<dbReference type="AlphaFoldDB" id="A0A8J3TBZ7"/>
<comment type="caution">
    <text evidence="13">The sequence shown here is derived from an EMBL/GenBank/DDBJ whole genome shotgun (WGS) entry which is preliminary data.</text>
</comment>
<dbReference type="SUPFAM" id="SSF52413">
    <property type="entry name" value="UDP-glucose/GDP-mannose dehydrogenase C-terminal domain"/>
    <property type="match status" value="1"/>
</dbReference>
<dbReference type="PIRSF" id="PIRSF500134">
    <property type="entry name" value="UDPglc_DH_bac"/>
    <property type="match status" value="1"/>
</dbReference>
<dbReference type="FunFam" id="1.20.5.100:FF:000001">
    <property type="entry name" value="UDP-glucose 6-dehydrogenase"/>
    <property type="match status" value="1"/>
</dbReference>
<feature type="binding site" evidence="11">
    <location>
        <position position="143"/>
    </location>
    <ligand>
        <name>NAD(+)</name>
        <dbReference type="ChEBI" id="CHEBI:57540"/>
    </ligand>
</feature>
<dbReference type="InterPro" id="IPR014027">
    <property type="entry name" value="UDP-Glc/GDP-Man_DH_C"/>
</dbReference>
<dbReference type="Gene3D" id="1.20.5.100">
    <property type="entry name" value="Cytochrome c1, transmembrane anchor, C-terminal"/>
    <property type="match status" value="1"/>
</dbReference>
<name>A0A8J3TBZ7_9ACTN</name>
<dbReference type="Pfam" id="PF03721">
    <property type="entry name" value="UDPG_MGDP_dh_N"/>
    <property type="match status" value="1"/>
</dbReference>
<sequence length="474" mass="51090">MTIPYPSTTPAAVTPPSGAARPRLTFLGTGYLGATYAICFAELGYEVLGFDVDKAKIAMLSEGQVPFHEPGLDELLRKNLASGKLRFSTSYEEVADFGDVHFICVGTPQRADGMAADLSYVESAVTNLAPHLKRKALIVGKSTVPVGTAEWIEQLVRRHAPADAGVEVAWSPEFLQEGFAVEDVLRPNRIIVGVRSEWANAMLYAAHKGVFDLAMTEDREVPVVVTDFATAELVKVAANAFLATKISFINAMAEVCEAAGADVTLLARAIGYDPRIGNKFLRAGVGFGGGCLPKDIRAFQARAQELGAGEALRFLHEVDLINQRRRQRVVQLAAELLERPYGPAGPDLSGVRVAVLGATFKPNSDDVRDSPALSIVRKLARSGAQVNVYDPEGMENAKREVGDVSYTKALTEAVAGADLVCVLTEWEEFRNADPQALGELVAGRKVIDGRNCLDPVVWTAAGWEYRGMGRPVFS</sequence>
<dbReference type="Pfam" id="PF00984">
    <property type="entry name" value="UDPG_MGDP_dh"/>
    <property type="match status" value="1"/>
</dbReference>
<gene>
    <name evidence="13" type="ORF">Pme01_31260</name>
</gene>
<dbReference type="NCBIfam" id="TIGR03026">
    <property type="entry name" value="NDP-sugDHase"/>
    <property type="match status" value="1"/>
</dbReference>
<dbReference type="PIRSF" id="PIRSF000124">
    <property type="entry name" value="UDPglc_GDPman_dh"/>
    <property type="match status" value="1"/>
</dbReference>
<feature type="binding site" evidence="10">
    <location>
        <position position="235"/>
    </location>
    <ligand>
        <name>substrate</name>
    </ligand>
</feature>
<dbReference type="InterPro" id="IPR001732">
    <property type="entry name" value="UDP-Glc/GDP-Man_DH_N"/>
</dbReference>
<protein>
    <recommendedName>
        <fullName evidence="3 8">UDP-glucose 6-dehydrogenase</fullName>
        <ecNumber evidence="3 8">1.1.1.22</ecNumber>
    </recommendedName>
</protein>
<dbReference type="Pfam" id="PF03720">
    <property type="entry name" value="UDPG_MGDP_dh_C"/>
    <property type="match status" value="1"/>
</dbReference>
<feature type="binding site" evidence="11">
    <location>
        <position position="368"/>
    </location>
    <ligand>
        <name>NAD(+)</name>
        <dbReference type="ChEBI" id="CHEBI:57540"/>
    </ligand>
</feature>
<feature type="active site" description="Nucleophile" evidence="9">
    <location>
        <position position="291"/>
    </location>
</feature>
<keyword evidence="14" id="KW-1185">Reference proteome</keyword>
<dbReference type="InterPro" id="IPR036220">
    <property type="entry name" value="UDP-Glc/GDP-Man_DH_C_sf"/>
</dbReference>
<dbReference type="InterPro" id="IPR017476">
    <property type="entry name" value="UDP-Glc/GDP-Man"/>
</dbReference>
<dbReference type="SUPFAM" id="SSF48179">
    <property type="entry name" value="6-phosphogluconate dehydrogenase C-terminal domain-like"/>
    <property type="match status" value="1"/>
</dbReference>
<dbReference type="Proteomes" id="UP000599074">
    <property type="component" value="Unassembled WGS sequence"/>
</dbReference>
<evidence type="ECO:0000256" key="6">
    <source>
        <dbReference type="ARBA" id="ARBA00047473"/>
    </source>
</evidence>
<evidence type="ECO:0000256" key="4">
    <source>
        <dbReference type="ARBA" id="ARBA00023002"/>
    </source>
</evidence>
<evidence type="ECO:0000256" key="9">
    <source>
        <dbReference type="PIRSR" id="PIRSR500134-1"/>
    </source>
</evidence>
<comment type="pathway">
    <text evidence="1">Nucleotide-sugar biosynthesis; UDP-alpha-D-glucuronate biosynthesis; UDP-alpha-D-glucuronate from UDP-alpha-D-glucose: step 1/1.</text>
</comment>
<dbReference type="GO" id="GO:0003979">
    <property type="term" value="F:UDP-glucose 6-dehydrogenase activity"/>
    <property type="evidence" value="ECO:0007669"/>
    <property type="project" value="UniProtKB-EC"/>
</dbReference>
<evidence type="ECO:0000256" key="2">
    <source>
        <dbReference type="ARBA" id="ARBA00006601"/>
    </source>
</evidence>
<dbReference type="RefSeq" id="WP_168116453.1">
    <property type="nucleotide sequence ID" value="NZ_BOON01000030.1"/>
</dbReference>
<dbReference type="GO" id="GO:0000271">
    <property type="term" value="P:polysaccharide biosynthetic process"/>
    <property type="evidence" value="ECO:0007669"/>
    <property type="project" value="InterPro"/>
</dbReference>
<feature type="binding site" evidence="11">
    <location>
        <position position="177"/>
    </location>
    <ligand>
        <name>NAD(+)</name>
        <dbReference type="ChEBI" id="CHEBI:57540"/>
    </ligand>
</feature>
<comment type="similarity">
    <text evidence="2 8">Belongs to the UDP-glucose/GDP-mannose dehydrogenase family.</text>
</comment>
<organism evidence="13 14">
    <name type="scientific">Planosporangium mesophilum</name>
    <dbReference type="NCBI Taxonomy" id="689768"/>
    <lineage>
        <taxon>Bacteria</taxon>
        <taxon>Bacillati</taxon>
        <taxon>Actinomycetota</taxon>
        <taxon>Actinomycetes</taxon>
        <taxon>Micromonosporales</taxon>
        <taxon>Micromonosporaceae</taxon>
        <taxon>Planosporangium</taxon>
    </lineage>
</organism>
<dbReference type="InterPro" id="IPR014026">
    <property type="entry name" value="UDP-Glc/GDP-Man_DH_dimer"/>
</dbReference>
<feature type="domain" description="UDP-glucose/GDP-mannose dehydrogenase C-terminal" evidence="12">
    <location>
        <begin position="354"/>
        <end position="455"/>
    </location>
</feature>
<feature type="binding site" evidence="11">
    <location>
        <position position="56"/>
    </location>
    <ligand>
        <name>NAD(+)</name>
        <dbReference type="ChEBI" id="CHEBI:57540"/>
    </ligand>
</feature>
<evidence type="ECO:0000313" key="14">
    <source>
        <dbReference type="Proteomes" id="UP000599074"/>
    </source>
</evidence>
<feature type="binding site" evidence="10">
    <location>
        <begin position="280"/>
        <end position="284"/>
    </location>
    <ligand>
        <name>substrate</name>
    </ligand>
</feature>
<feature type="binding site" evidence="11">
    <location>
        <position position="107"/>
    </location>
    <ligand>
        <name>NAD(+)</name>
        <dbReference type="ChEBI" id="CHEBI:57540"/>
    </ligand>
</feature>
<feature type="binding site" evidence="10">
    <location>
        <position position="288"/>
    </location>
    <ligand>
        <name>substrate</name>
    </ligand>
</feature>
<dbReference type="PANTHER" id="PTHR43750">
    <property type="entry name" value="UDP-GLUCOSE 6-DEHYDROGENASE TUAD"/>
    <property type="match status" value="1"/>
</dbReference>
<evidence type="ECO:0000256" key="1">
    <source>
        <dbReference type="ARBA" id="ARBA00004701"/>
    </source>
</evidence>
<evidence type="ECO:0000256" key="11">
    <source>
        <dbReference type="PIRSR" id="PIRSR500134-3"/>
    </source>
</evidence>
<comment type="function">
    <text evidence="7">Catalyzes the conversion of UDP-glucose into UDP-glucuronate, one of the precursors of teichuronic acid.</text>
</comment>
<dbReference type="InterPro" id="IPR028357">
    <property type="entry name" value="UDPglc_DH_bac"/>
</dbReference>
<dbReference type="GO" id="GO:0051287">
    <property type="term" value="F:NAD binding"/>
    <property type="evidence" value="ECO:0007669"/>
    <property type="project" value="InterPro"/>
</dbReference>
<evidence type="ECO:0000256" key="7">
    <source>
        <dbReference type="ARBA" id="ARBA00053241"/>
    </source>
</evidence>